<keyword evidence="2" id="KW-0812">Transmembrane</keyword>
<dbReference type="PANTHER" id="PTHR10796:SF96">
    <property type="entry name" value="PATCHED-RELATED PROTEIN 9"/>
    <property type="match status" value="1"/>
</dbReference>
<protein>
    <recommendedName>
        <fullName evidence="3">HMGCR/SNAP/NPC1-like sterol-sensing domain-containing protein</fullName>
    </recommendedName>
</protein>
<evidence type="ECO:0000259" key="3">
    <source>
        <dbReference type="Pfam" id="PF12349"/>
    </source>
</evidence>
<evidence type="ECO:0000256" key="1">
    <source>
        <dbReference type="SAM" id="MobiDB-lite"/>
    </source>
</evidence>
<feature type="transmembrane region" description="Helical" evidence="2">
    <location>
        <begin position="21"/>
        <end position="44"/>
    </location>
</feature>
<accession>A0A9P1IG88</accession>
<feature type="transmembrane region" description="Helical" evidence="2">
    <location>
        <begin position="299"/>
        <end position="320"/>
    </location>
</feature>
<dbReference type="Pfam" id="PF12349">
    <property type="entry name" value="Sterol-sensing"/>
    <property type="match status" value="1"/>
</dbReference>
<organism evidence="4 5">
    <name type="scientific">Caenorhabditis angaria</name>
    <dbReference type="NCBI Taxonomy" id="860376"/>
    <lineage>
        <taxon>Eukaryota</taxon>
        <taxon>Metazoa</taxon>
        <taxon>Ecdysozoa</taxon>
        <taxon>Nematoda</taxon>
        <taxon>Chromadorea</taxon>
        <taxon>Rhabditida</taxon>
        <taxon>Rhabditina</taxon>
        <taxon>Rhabditomorpha</taxon>
        <taxon>Rhabditoidea</taxon>
        <taxon>Rhabditidae</taxon>
        <taxon>Peloderinae</taxon>
        <taxon>Caenorhabditis</taxon>
    </lineage>
</organism>
<dbReference type="GO" id="GO:0006897">
    <property type="term" value="P:endocytosis"/>
    <property type="evidence" value="ECO:0007669"/>
    <property type="project" value="TreeGrafter"/>
</dbReference>
<keyword evidence="5" id="KW-1185">Reference proteome</keyword>
<feature type="transmembrane region" description="Helical" evidence="2">
    <location>
        <begin position="268"/>
        <end position="287"/>
    </location>
</feature>
<keyword evidence="2" id="KW-1133">Transmembrane helix</keyword>
<dbReference type="GO" id="GO:0018996">
    <property type="term" value="P:molting cycle, collagen and cuticulin-based cuticle"/>
    <property type="evidence" value="ECO:0007669"/>
    <property type="project" value="TreeGrafter"/>
</dbReference>
<comment type="caution">
    <text evidence="4">The sequence shown here is derived from an EMBL/GenBank/DDBJ whole genome shotgun (WGS) entry which is preliminary data.</text>
</comment>
<evidence type="ECO:0000256" key="2">
    <source>
        <dbReference type="SAM" id="Phobius"/>
    </source>
</evidence>
<reference evidence="4" key="1">
    <citation type="submission" date="2022-11" db="EMBL/GenBank/DDBJ databases">
        <authorList>
            <person name="Kikuchi T."/>
        </authorList>
    </citation>
    <scope>NUCLEOTIDE SEQUENCE</scope>
    <source>
        <strain evidence="4">PS1010</strain>
    </source>
</reference>
<name>A0A9P1IG88_9PELO</name>
<feature type="domain" description="HMGCR/SNAP/NPC1-like sterol-sensing" evidence="3">
    <location>
        <begin position="294"/>
        <end position="339"/>
    </location>
</feature>
<dbReference type="PANTHER" id="PTHR10796">
    <property type="entry name" value="PATCHED-RELATED"/>
    <property type="match status" value="1"/>
</dbReference>
<feature type="region of interest" description="Disordered" evidence="1">
    <location>
        <begin position="986"/>
        <end position="1007"/>
    </location>
</feature>
<dbReference type="Proteomes" id="UP001152747">
    <property type="component" value="Unassembled WGS sequence"/>
</dbReference>
<proteinExistence type="predicted"/>
<dbReference type="OrthoDB" id="5860694at2759"/>
<dbReference type="EMBL" id="CANHGI010000003">
    <property type="protein sequence ID" value="CAI5444556.1"/>
    <property type="molecule type" value="Genomic_DNA"/>
</dbReference>
<dbReference type="GO" id="GO:0005886">
    <property type="term" value="C:plasma membrane"/>
    <property type="evidence" value="ECO:0007669"/>
    <property type="project" value="TreeGrafter"/>
</dbReference>
<dbReference type="GO" id="GO:0030659">
    <property type="term" value="C:cytoplasmic vesicle membrane"/>
    <property type="evidence" value="ECO:0007669"/>
    <property type="project" value="TreeGrafter"/>
</dbReference>
<evidence type="ECO:0000313" key="4">
    <source>
        <dbReference type="EMBL" id="CAI5444556.1"/>
    </source>
</evidence>
<dbReference type="InterPro" id="IPR053958">
    <property type="entry name" value="HMGCR/SNAP/NPC1-like_SSD"/>
</dbReference>
<sequence>MRSLNFQSIVTQFFEYESTVVVRWPLPFVVLPPVFTILMVTLTITNFTHLNITNDTLQVFLPDDMQSLRDLKQLIYLFPPRDPQRDTYSIFGAKFVYTVIEARNEQGNILESEGIRKMVELHRFVMAITTASGIKFSEICLKTDENSCTLHPISLALEDSEPELSIQFLLRYPSLKFGDEFSIDNAMVFGGVETIPKSQDFDGNSAIQKAKAVRLTYILESSKAADLWIDAFLREIGKFEGKNNNETTILWSSSKSLAKEMERNGELLIPWMPWTSLVLIIFCMFACSSPKSLVKSQPFIGFFAMFNATMATIASTSLLIYLQYPFLPLVFIMPFLVVSHKVFIVAKMTDWNVPDLLNCIKLVLNDGIILQPPQEDLKKYEKSEDLEDFVQDLFKKSERVGEFYDNIDTFRKDLEKAWDMPEYYRYGYDRPGTEFAKSFRAGQTVYKDEKGIEYLSKHDMILEFYDIFKDIPMHEMASASFLHWFYYLIPQQYHELENSYELVPYSIGSSMRKAAEEMDSVQPFKGVIREKNMFELRKYFDEDDEDFLIDQVQKLLDQHPISSEEYQEIYKKIHGEIRGNIEKAMDVQDNFRFAMEPSRDPFPIVRCFTSKISEKPMKFYFEKEVFSAIKSLRQDVRDKFEFNAETREERNLGIVNVITEQNFIEILEKYKVSMDDLAIIRMGCKSFSTMIVQPIISNYGTFCKLAADAFLQVVRYMIRNLELFTNIDENEFANLIMWIETNLADFFGKSGKICAIEMWKIEEMIEKANRELKLKKSSIHKLPLKESYEKSEILDFVQKSFQPLNLDLEVFKFHYTKIIDKRIPKRSDAYKLLSTCIEHKIIDSLKDLRVAFDQQSGNGKNEVDSNKMMKELEIDKKMEEVVEKVKEIANYTLAHFEVGKTQPISKFEKLLEIPNFRETFDDNSWKYLKAIFQDFEKTKQLLKNFEHLYDFEEKNGELLFSKKEKYIGDLESIRLMEMQEMERINRKRKLSEKEELEQNPEKLRDENKKLRRIVDELQGQLEDERKRFEEMVQKIKEENQKNEQTTPSG</sequence>
<keyword evidence="2" id="KW-0472">Membrane</keyword>
<gene>
    <name evidence="4" type="ORF">CAMP_LOCUS7193</name>
</gene>
<dbReference type="AlphaFoldDB" id="A0A9P1IG88"/>
<evidence type="ECO:0000313" key="5">
    <source>
        <dbReference type="Proteomes" id="UP001152747"/>
    </source>
</evidence>
<dbReference type="InterPro" id="IPR051697">
    <property type="entry name" value="Patched_domain-protein"/>
</dbReference>